<dbReference type="PANTHER" id="PTHR33169">
    <property type="entry name" value="PADR-FAMILY TRANSCRIPTIONAL REGULATOR"/>
    <property type="match status" value="1"/>
</dbReference>
<dbReference type="InterPro" id="IPR036388">
    <property type="entry name" value="WH-like_DNA-bd_sf"/>
</dbReference>
<dbReference type="EMBL" id="CP108253">
    <property type="protein sequence ID" value="WTU44610.1"/>
    <property type="molecule type" value="Genomic_DNA"/>
</dbReference>
<protein>
    <submittedName>
        <fullName evidence="2">PadR family transcriptional regulator</fullName>
    </submittedName>
</protein>
<dbReference type="Gene3D" id="1.10.10.10">
    <property type="entry name" value="Winged helix-like DNA-binding domain superfamily/Winged helix DNA-binding domain"/>
    <property type="match status" value="1"/>
</dbReference>
<dbReference type="PANTHER" id="PTHR33169:SF14">
    <property type="entry name" value="TRANSCRIPTIONAL REGULATOR RV3488"/>
    <property type="match status" value="1"/>
</dbReference>
<dbReference type="AlphaFoldDB" id="A0AAU2HBC1"/>
<dbReference type="InterPro" id="IPR036390">
    <property type="entry name" value="WH_DNA-bd_sf"/>
</dbReference>
<dbReference type="Pfam" id="PF03551">
    <property type="entry name" value="PadR"/>
    <property type="match status" value="1"/>
</dbReference>
<dbReference type="InterPro" id="IPR005149">
    <property type="entry name" value="Tscrpt_reg_PadR_N"/>
</dbReference>
<gene>
    <name evidence="2" type="ORF">OHV25_35980</name>
</gene>
<evidence type="ECO:0000259" key="1">
    <source>
        <dbReference type="Pfam" id="PF03551"/>
    </source>
</evidence>
<sequence length="124" mass="13192">MPDIQAAWLRASLPLCLLGVLATEGESYGYALIQRLGEAGLGGLKAATLYPALGKLEEEGAVEVRWSAGDGGPGRKYYHLTPTGHTRLAQEYRSWRALDDVVSALAGDRSPARTTPGDHGGEDQ</sequence>
<dbReference type="SUPFAM" id="SSF46785">
    <property type="entry name" value="Winged helix' DNA-binding domain"/>
    <property type="match status" value="1"/>
</dbReference>
<accession>A0AAU2HBC1</accession>
<name>A0AAU2HBC1_9ACTN</name>
<reference evidence="2" key="1">
    <citation type="submission" date="2022-10" db="EMBL/GenBank/DDBJ databases">
        <title>The complete genomes of actinobacterial strains from the NBC collection.</title>
        <authorList>
            <person name="Joergensen T.S."/>
            <person name="Alvarez Arevalo M."/>
            <person name="Sterndorff E.B."/>
            <person name="Faurdal D."/>
            <person name="Vuksanovic O."/>
            <person name="Mourched A.-S."/>
            <person name="Charusanti P."/>
            <person name="Shaw S."/>
            <person name="Blin K."/>
            <person name="Weber T."/>
        </authorList>
    </citation>
    <scope>NUCLEOTIDE SEQUENCE</scope>
    <source>
        <strain evidence="2">NBC_00060</strain>
    </source>
</reference>
<dbReference type="InterPro" id="IPR052509">
    <property type="entry name" value="Metal_resp_DNA-bind_regulator"/>
</dbReference>
<evidence type="ECO:0000313" key="2">
    <source>
        <dbReference type="EMBL" id="WTU44610.1"/>
    </source>
</evidence>
<feature type="domain" description="Transcription regulator PadR N-terminal" evidence="1">
    <location>
        <begin position="17"/>
        <end position="89"/>
    </location>
</feature>
<proteinExistence type="predicted"/>
<organism evidence="2">
    <name type="scientific">Streptomyces sp. NBC_00060</name>
    <dbReference type="NCBI Taxonomy" id="2975636"/>
    <lineage>
        <taxon>Bacteria</taxon>
        <taxon>Bacillati</taxon>
        <taxon>Actinomycetota</taxon>
        <taxon>Actinomycetes</taxon>
        <taxon>Kitasatosporales</taxon>
        <taxon>Streptomycetaceae</taxon>
        <taxon>Streptomyces</taxon>
    </lineage>
</organism>